<dbReference type="InterPro" id="IPR022749">
    <property type="entry name" value="D12N6_MeTrfase_N"/>
</dbReference>
<accession>A0A498QHM0</accession>
<feature type="domain" description="N6 adenine-specific DNA methyltransferase N-terminal" evidence="1">
    <location>
        <begin position="4"/>
        <end position="96"/>
    </location>
</feature>
<evidence type="ECO:0000313" key="2">
    <source>
        <dbReference type="EMBL" id="VBA44393.1"/>
    </source>
</evidence>
<dbReference type="EMBL" id="UPHP01000151">
    <property type="protein sequence ID" value="VBA44393.1"/>
    <property type="molecule type" value="Genomic_DNA"/>
</dbReference>
<reference evidence="2 3" key="1">
    <citation type="submission" date="2018-09" db="EMBL/GenBank/DDBJ databases">
        <authorList>
            <person name="Tagini F."/>
        </authorList>
    </citation>
    <scope>NUCLEOTIDE SEQUENCE [LARGE SCALE GENOMIC DNA]</scope>
    <source>
        <strain evidence="2 3">MK136</strain>
    </source>
</reference>
<dbReference type="Proteomes" id="UP000273307">
    <property type="component" value="Unassembled WGS sequence"/>
</dbReference>
<protein>
    <recommendedName>
        <fullName evidence="1">N6 adenine-specific DNA methyltransferase N-terminal domain-containing protein</fullName>
    </recommendedName>
</protein>
<dbReference type="Pfam" id="PF12161">
    <property type="entry name" value="HsdM_N"/>
    <property type="match status" value="1"/>
</dbReference>
<sequence>MSKLGKFVWGIADQPRGVYKPHQYGGGILPFTILRRLDRVLEPTRDEFRALATKYTGGALDVQVKRRTGLGLYNTSAFAFPRLLEDPEGLRANLVDCISGSGQHRRVRAVQVRK</sequence>
<evidence type="ECO:0000313" key="3">
    <source>
        <dbReference type="Proteomes" id="UP000273307"/>
    </source>
</evidence>
<keyword evidence="3" id="KW-1185">Reference proteome</keyword>
<gene>
    <name evidence="2" type="ORF">LAUMK136_05607</name>
</gene>
<proteinExistence type="predicted"/>
<organism evidence="2 3">
    <name type="scientific">Mycobacterium attenuatum</name>
    <dbReference type="NCBI Taxonomy" id="2341086"/>
    <lineage>
        <taxon>Bacteria</taxon>
        <taxon>Bacillati</taxon>
        <taxon>Actinomycetota</taxon>
        <taxon>Actinomycetes</taxon>
        <taxon>Mycobacteriales</taxon>
        <taxon>Mycobacteriaceae</taxon>
        <taxon>Mycobacterium</taxon>
    </lineage>
</organism>
<evidence type="ECO:0000259" key="1">
    <source>
        <dbReference type="Pfam" id="PF12161"/>
    </source>
</evidence>
<dbReference type="AlphaFoldDB" id="A0A498QHM0"/>
<name>A0A498QHM0_9MYCO</name>